<evidence type="ECO:0000259" key="12">
    <source>
        <dbReference type="PROSITE" id="PS51898"/>
    </source>
</evidence>
<evidence type="ECO:0000256" key="3">
    <source>
        <dbReference type="ARBA" id="ARBA00015810"/>
    </source>
</evidence>
<dbReference type="NCBIfam" id="NF040815">
    <property type="entry name" value="recomb_XerA_Arch"/>
    <property type="match status" value="1"/>
</dbReference>
<dbReference type="InterPro" id="IPR023009">
    <property type="entry name" value="Tyrosine_recombinase_XerC/XerD"/>
</dbReference>
<dbReference type="InterPro" id="IPR004107">
    <property type="entry name" value="Integrase_SAM-like_N"/>
</dbReference>
<dbReference type="GO" id="GO:0006313">
    <property type="term" value="P:DNA transposition"/>
    <property type="evidence" value="ECO:0007669"/>
    <property type="project" value="UniProtKB-UniRule"/>
</dbReference>
<feature type="domain" description="Core-binding (CB)" evidence="13">
    <location>
        <begin position="10"/>
        <end position="95"/>
    </location>
</feature>
<feature type="active site" description="O-(3'-phospho-DNA)-tyrosine intermediate" evidence="11">
    <location>
        <position position="287"/>
    </location>
</feature>
<feature type="active site" evidence="11">
    <location>
        <position position="180"/>
    </location>
</feature>
<dbReference type="PROSITE" id="PS51898">
    <property type="entry name" value="TYR_RECOMBINASE"/>
    <property type="match status" value="1"/>
</dbReference>
<accession>A0A0R1KA58</accession>
<keyword evidence="10 11" id="KW-0131">Cell cycle</keyword>
<feature type="active site" evidence="11">
    <location>
        <position position="156"/>
    </location>
</feature>
<keyword evidence="8 11" id="KW-0238">DNA-binding</keyword>
<dbReference type="eggNOG" id="COG4974">
    <property type="taxonomic scope" value="Bacteria"/>
</dbReference>
<dbReference type="GO" id="GO:0009037">
    <property type="term" value="F:tyrosine-based site-specific recombinase activity"/>
    <property type="evidence" value="ECO:0007669"/>
    <property type="project" value="UniProtKB-UniRule"/>
</dbReference>
<evidence type="ECO:0000256" key="11">
    <source>
        <dbReference type="HAMAP-Rule" id="MF_01807"/>
    </source>
</evidence>
<dbReference type="HAMAP" id="MF_01807">
    <property type="entry name" value="Recomb_XerD"/>
    <property type="match status" value="1"/>
</dbReference>
<evidence type="ECO:0000259" key="13">
    <source>
        <dbReference type="PROSITE" id="PS51900"/>
    </source>
</evidence>
<dbReference type="PATRIC" id="fig|1423775.4.peg.2044"/>
<organism evidence="14 15">
    <name type="scientific">Companilactobacillus nodensis DSM 19682 = JCM 14932 = NBRC 107160</name>
    <dbReference type="NCBI Taxonomy" id="1423775"/>
    <lineage>
        <taxon>Bacteria</taxon>
        <taxon>Bacillati</taxon>
        <taxon>Bacillota</taxon>
        <taxon>Bacilli</taxon>
        <taxon>Lactobacillales</taxon>
        <taxon>Lactobacillaceae</taxon>
        <taxon>Companilactobacillus</taxon>
    </lineage>
</organism>
<evidence type="ECO:0000313" key="15">
    <source>
        <dbReference type="Proteomes" id="UP000051248"/>
    </source>
</evidence>
<evidence type="ECO:0000256" key="1">
    <source>
        <dbReference type="ARBA" id="ARBA00004496"/>
    </source>
</evidence>
<keyword evidence="9 11" id="KW-0233">DNA recombination</keyword>
<dbReference type="InterPro" id="IPR050090">
    <property type="entry name" value="Tyrosine_recombinase_XerCD"/>
</dbReference>
<keyword evidence="6 11" id="KW-0159">Chromosome partition</keyword>
<keyword evidence="4 11" id="KW-0963">Cytoplasm</keyword>
<dbReference type="Pfam" id="PF02899">
    <property type="entry name" value="Phage_int_SAM_1"/>
    <property type="match status" value="1"/>
</dbReference>
<dbReference type="GO" id="GO:0051301">
    <property type="term" value="P:cell division"/>
    <property type="evidence" value="ECO:0007669"/>
    <property type="project" value="UniProtKB-KW"/>
</dbReference>
<dbReference type="PANTHER" id="PTHR30349">
    <property type="entry name" value="PHAGE INTEGRASE-RELATED"/>
    <property type="match status" value="1"/>
</dbReference>
<gene>
    <name evidence="11" type="primary">xerD</name>
    <name evidence="14" type="ORF">FD03_GL002007</name>
</gene>
<dbReference type="CDD" id="cd00798">
    <property type="entry name" value="INT_XerDC_C"/>
    <property type="match status" value="1"/>
</dbReference>
<dbReference type="NCBIfam" id="NF001399">
    <property type="entry name" value="PRK00283.1"/>
    <property type="match status" value="1"/>
</dbReference>
<dbReference type="GO" id="GO:0005737">
    <property type="term" value="C:cytoplasm"/>
    <property type="evidence" value="ECO:0007669"/>
    <property type="project" value="UniProtKB-SubCell"/>
</dbReference>
<evidence type="ECO:0000256" key="4">
    <source>
        <dbReference type="ARBA" id="ARBA00022490"/>
    </source>
</evidence>
<dbReference type="STRING" id="1423775.FD03_GL002007"/>
<dbReference type="InterPro" id="IPR044068">
    <property type="entry name" value="CB"/>
</dbReference>
<dbReference type="SUPFAM" id="SSF56349">
    <property type="entry name" value="DNA breaking-rejoining enzymes"/>
    <property type="match status" value="1"/>
</dbReference>
<dbReference type="InterPro" id="IPR013762">
    <property type="entry name" value="Integrase-like_cat_sf"/>
</dbReference>
<dbReference type="InterPro" id="IPR010998">
    <property type="entry name" value="Integrase_recombinase_N"/>
</dbReference>
<evidence type="ECO:0000256" key="2">
    <source>
        <dbReference type="ARBA" id="ARBA00010450"/>
    </source>
</evidence>
<dbReference type="PROSITE" id="PS51900">
    <property type="entry name" value="CB"/>
    <property type="match status" value="1"/>
</dbReference>
<evidence type="ECO:0000256" key="5">
    <source>
        <dbReference type="ARBA" id="ARBA00022618"/>
    </source>
</evidence>
<dbReference type="InterPro" id="IPR011010">
    <property type="entry name" value="DNA_brk_join_enz"/>
</dbReference>
<evidence type="ECO:0000256" key="7">
    <source>
        <dbReference type="ARBA" id="ARBA00022908"/>
    </source>
</evidence>
<feature type="active site" evidence="11">
    <location>
        <position position="255"/>
    </location>
</feature>
<dbReference type="AlphaFoldDB" id="A0A0R1KA58"/>
<reference evidence="14 15" key="1">
    <citation type="journal article" date="2015" name="Genome Announc.">
        <title>Expanding the biotechnology potential of lactobacilli through comparative genomics of 213 strains and associated genera.</title>
        <authorList>
            <person name="Sun Z."/>
            <person name="Harris H.M."/>
            <person name="McCann A."/>
            <person name="Guo C."/>
            <person name="Argimon S."/>
            <person name="Zhang W."/>
            <person name="Yang X."/>
            <person name="Jeffery I.B."/>
            <person name="Cooney J.C."/>
            <person name="Kagawa T.F."/>
            <person name="Liu W."/>
            <person name="Song Y."/>
            <person name="Salvetti E."/>
            <person name="Wrobel A."/>
            <person name="Rasinkangas P."/>
            <person name="Parkhill J."/>
            <person name="Rea M.C."/>
            <person name="O'Sullivan O."/>
            <person name="Ritari J."/>
            <person name="Douillard F.P."/>
            <person name="Paul Ross R."/>
            <person name="Yang R."/>
            <person name="Briner A.E."/>
            <person name="Felis G.E."/>
            <person name="de Vos W.M."/>
            <person name="Barrangou R."/>
            <person name="Klaenhammer T.R."/>
            <person name="Caufield P.W."/>
            <person name="Cui Y."/>
            <person name="Zhang H."/>
            <person name="O'Toole P.W."/>
        </authorList>
    </citation>
    <scope>NUCLEOTIDE SEQUENCE [LARGE SCALE GENOMIC DNA]</scope>
    <source>
        <strain evidence="14 15">DSM 19682</strain>
    </source>
</reference>
<keyword evidence="15" id="KW-1185">Reference proteome</keyword>
<dbReference type="Gene3D" id="1.10.150.130">
    <property type="match status" value="1"/>
</dbReference>
<protein>
    <recommendedName>
        <fullName evidence="3 11">Tyrosine recombinase XerD</fullName>
    </recommendedName>
</protein>
<comment type="subunit">
    <text evidence="11">Forms a cyclic heterotetrameric complex composed of two molecules of XerC and two molecules of XerD.</text>
</comment>
<evidence type="ECO:0000256" key="10">
    <source>
        <dbReference type="ARBA" id="ARBA00023306"/>
    </source>
</evidence>
<proteinExistence type="inferred from homology"/>
<dbReference type="GO" id="GO:0003677">
    <property type="term" value="F:DNA binding"/>
    <property type="evidence" value="ECO:0007669"/>
    <property type="project" value="UniProtKB-UniRule"/>
</dbReference>
<comment type="caution">
    <text evidence="14">The sequence shown here is derived from an EMBL/GenBank/DDBJ whole genome shotgun (WGS) entry which is preliminary data.</text>
</comment>
<dbReference type="SUPFAM" id="SSF47823">
    <property type="entry name" value="lambda integrase-like, N-terminal domain"/>
    <property type="match status" value="1"/>
</dbReference>
<comment type="function">
    <text evidence="11">Site-specific tyrosine recombinase, which acts by catalyzing the cutting and rejoining of the recombining DNA molecules. The XerC-XerD complex is essential to convert dimers of the bacterial chromosome into monomers to permit their segregation at cell division. It also contributes to the segregational stability of plasmids.</text>
</comment>
<evidence type="ECO:0000256" key="6">
    <source>
        <dbReference type="ARBA" id="ARBA00022829"/>
    </source>
</evidence>
<sequence length="306" mass="35523">MTEKLTIHNQAMIDTISDYGRYLRLDRGLSKNTITSYQQDLLEFSYYLESNKKSQYPEDHFVITNFFASQDKLGKSKTTQMRMFSSLRRFYQWLELMNKVQVNPMNELDAPKKGQHLPVVLSMQEVDSLIESPDVSTPLGIRDRAIFEVMYATGLRVSELVNLAMGDLHLDLGLIKTLGKGDKERLLPIGDTAIKWLQKYFAETREQLVQRYGEQKEVFLNFRGNKLTRQSIWRMIKKYIAQVGIKKDVTPHTLRHSFATNLLENGADLRVVQELLGHSDISTTQIYTHINKTRMKQVYENSHPRA</sequence>
<dbReference type="EMBL" id="AZDZ01000003">
    <property type="protein sequence ID" value="KRK80582.1"/>
    <property type="molecule type" value="Genomic_DNA"/>
</dbReference>
<dbReference type="NCBIfam" id="TIGR02225">
    <property type="entry name" value="recomb_XerD"/>
    <property type="match status" value="1"/>
</dbReference>
<dbReference type="HAMAP" id="MF_01808">
    <property type="entry name" value="Recomb_XerC_XerD"/>
    <property type="match status" value="1"/>
</dbReference>
<dbReference type="PANTHER" id="PTHR30349:SF81">
    <property type="entry name" value="TYROSINE RECOMBINASE XERC"/>
    <property type="match status" value="1"/>
</dbReference>
<feature type="domain" description="Tyr recombinase" evidence="12">
    <location>
        <begin position="116"/>
        <end position="300"/>
    </location>
</feature>
<keyword evidence="7 11" id="KW-0229">DNA integration</keyword>
<evidence type="ECO:0000256" key="8">
    <source>
        <dbReference type="ARBA" id="ARBA00023125"/>
    </source>
</evidence>
<evidence type="ECO:0000256" key="9">
    <source>
        <dbReference type="ARBA" id="ARBA00023172"/>
    </source>
</evidence>
<dbReference type="Gene3D" id="1.10.443.10">
    <property type="entry name" value="Intergrase catalytic core"/>
    <property type="match status" value="1"/>
</dbReference>
<name>A0A0R1KA58_9LACO</name>
<dbReference type="Pfam" id="PF00589">
    <property type="entry name" value="Phage_integrase"/>
    <property type="match status" value="1"/>
</dbReference>
<comment type="subcellular location">
    <subcellularLocation>
        <location evidence="1 11">Cytoplasm</location>
    </subcellularLocation>
</comment>
<comment type="similarity">
    <text evidence="2 11">Belongs to the 'phage' integrase family. XerD subfamily.</text>
</comment>
<dbReference type="GO" id="GO:0007059">
    <property type="term" value="P:chromosome segregation"/>
    <property type="evidence" value="ECO:0007669"/>
    <property type="project" value="UniProtKB-UniRule"/>
</dbReference>
<evidence type="ECO:0000313" key="14">
    <source>
        <dbReference type="EMBL" id="KRK80582.1"/>
    </source>
</evidence>
<dbReference type="Proteomes" id="UP000051248">
    <property type="component" value="Unassembled WGS sequence"/>
</dbReference>
<feature type="active site" evidence="11">
    <location>
        <position position="252"/>
    </location>
</feature>
<dbReference type="InterPro" id="IPR002104">
    <property type="entry name" value="Integrase_catalytic"/>
</dbReference>
<feature type="active site" evidence="11">
    <location>
        <position position="278"/>
    </location>
</feature>
<dbReference type="InterPro" id="IPR011932">
    <property type="entry name" value="Recomb_XerD"/>
</dbReference>
<keyword evidence="5 11" id="KW-0132">Cell division</keyword>